<dbReference type="InterPro" id="IPR042086">
    <property type="entry name" value="MeTrfase_capping"/>
</dbReference>
<dbReference type="OrthoDB" id="649586at2759"/>
<proteinExistence type="inferred from homology"/>
<reference evidence="4" key="1">
    <citation type="submission" date="2020-07" db="EMBL/GenBank/DDBJ databases">
        <title>Genome sequence and genetic diversity analysis of an under-domesticated orphan crop, white fonio (Digitaria exilis).</title>
        <authorList>
            <person name="Bennetzen J.L."/>
            <person name="Chen S."/>
            <person name="Ma X."/>
            <person name="Wang X."/>
            <person name="Yssel A.E.J."/>
            <person name="Chaluvadi S.R."/>
            <person name="Johnson M."/>
            <person name="Gangashetty P."/>
            <person name="Hamidou F."/>
            <person name="Sanogo M.D."/>
            <person name="Zwaenepoel A."/>
            <person name="Wallace J."/>
            <person name="Van De Peer Y."/>
            <person name="Van Deynze A."/>
        </authorList>
    </citation>
    <scope>NUCLEOTIDE SEQUENCE</scope>
    <source>
        <tissue evidence="4">Leaves</tissue>
    </source>
</reference>
<dbReference type="SUPFAM" id="SSF53335">
    <property type="entry name" value="S-adenosyl-L-methionine-dependent methyltransferases"/>
    <property type="match status" value="1"/>
</dbReference>
<dbReference type="Proteomes" id="UP000636709">
    <property type="component" value="Unassembled WGS sequence"/>
</dbReference>
<dbReference type="AlphaFoldDB" id="A0A835KWE3"/>
<dbReference type="GO" id="GO:0008168">
    <property type="term" value="F:methyltransferase activity"/>
    <property type="evidence" value="ECO:0007669"/>
    <property type="project" value="InterPro"/>
</dbReference>
<organism evidence="4 5">
    <name type="scientific">Digitaria exilis</name>
    <dbReference type="NCBI Taxonomy" id="1010633"/>
    <lineage>
        <taxon>Eukaryota</taxon>
        <taxon>Viridiplantae</taxon>
        <taxon>Streptophyta</taxon>
        <taxon>Embryophyta</taxon>
        <taxon>Tracheophyta</taxon>
        <taxon>Spermatophyta</taxon>
        <taxon>Magnoliopsida</taxon>
        <taxon>Liliopsida</taxon>
        <taxon>Poales</taxon>
        <taxon>Poaceae</taxon>
        <taxon>PACMAD clade</taxon>
        <taxon>Panicoideae</taxon>
        <taxon>Panicodae</taxon>
        <taxon>Paniceae</taxon>
        <taxon>Anthephorinae</taxon>
        <taxon>Digitaria</taxon>
    </lineage>
</organism>
<evidence type="ECO:0000256" key="3">
    <source>
        <dbReference type="ARBA" id="ARBA00022842"/>
    </source>
</evidence>
<dbReference type="GO" id="GO:0046872">
    <property type="term" value="F:metal ion binding"/>
    <property type="evidence" value="ECO:0007669"/>
    <property type="project" value="UniProtKB-KW"/>
</dbReference>
<evidence type="ECO:0000313" key="5">
    <source>
        <dbReference type="Proteomes" id="UP000636709"/>
    </source>
</evidence>
<name>A0A835KWE3_9POAL</name>
<comment type="caution">
    <text evidence="4">The sequence shown here is derived from an EMBL/GenBank/DDBJ whole genome shotgun (WGS) entry which is preliminary data.</text>
</comment>
<keyword evidence="2" id="KW-0479">Metal-binding</keyword>
<evidence type="ECO:0000313" key="4">
    <source>
        <dbReference type="EMBL" id="KAF8779202.1"/>
    </source>
</evidence>
<gene>
    <name evidence="4" type="ORF">HU200_002879</name>
</gene>
<dbReference type="Gene3D" id="1.10.1200.270">
    <property type="entry name" value="Methyltransferase, alpha-helical capping domain"/>
    <property type="match status" value="1"/>
</dbReference>
<accession>A0A835KWE3</accession>
<dbReference type="EMBL" id="JACEFO010000186">
    <property type="protein sequence ID" value="KAF8779202.1"/>
    <property type="molecule type" value="Genomic_DNA"/>
</dbReference>
<dbReference type="Gene3D" id="3.40.50.150">
    <property type="entry name" value="Vaccinia Virus protein VP39"/>
    <property type="match status" value="1"/>
</dbReference>
<dbReference type="Pfam" id="PF03492">
    <property type="entry name" value="Methyltransf_7"/>
    <property type="match status" value="1"/>
</dbReference>
<keyword evidence="5" id="KW-1185">Reference proteome</keyword>
<dbReference type="InterPro" id="IPR005299">
    <property type="entry name" value="MeTrfase_7"/>
</dbReference>
<keyword evidence="3" id="KW-0460">Magnesium</keyword>
<evidence type="ECO:0000256" key="1">
    <source>
        <dbReference type="ARBA" id="ARBA00008908"/>
    </source>
</evidence>
<comment type="similarity">
    <text evidence="1">Belongs to the methyltransferase superfamily. Type-7 methyltransferase family. SABATH subfamily.</text>
</comment>
<dbReference type="PANTHER" id="PTHR31009">
    <property type="entry name" value="S-ADENOSYL-L-METHIONINE:CARBOXYL METHYLTRANSFERASE FAMILY PROTEIN"/>
    <property type="match status" value="1"/>
</dbReference>
<protein>
    <submittedName>
        <fullName evidence="4">Uncharacterized protein</fullName>
    </submittedName>
</protein>
<dbReference type="InterPro" id="IPR029063">
    <property type="entry name" value="SAM-dependent_MTases_sf"/>
</dbReference>
<evidence type="ECO:0000256" key="2">
    <source>
        <dbReference type="ARBA" id="ARBA00022723"/>
    </source>
</evidence>
<sequence length="315" mass="34814">MRKFTNAISSIVIADLGCSSGPNAVALISVAVEAIFRYCALEQKVPPELCVLLNDLPDNDFNNVAKHLVAFQKDAECFGPVLTAIVPGSFYKRLFSSSSVHLAFASNSVHWLSEAPEDLMKGGIPMYDADDDLRQERRPLVLEAYARKFRKDFTLFLNLRAQELVPGGQMVISLPGYCSSESAGQSNLPWDGIAFMLNDMVSRGVVEREKLDSFYIPMYGPSDKELRKIIEDESSFTINNILAHEVMNDMDRSSITPKMMALAARAAYEPIIVQHFGATVVEEFERTVELHVRAGTPQLAAAGLVFLSVSLTKKV</sequence>